<dbReference type="PANTHER" id="PTHR47521">
    <property type="entry name" value="SERPENTINE RECEPTOR, CLASS E (EPSILON)-RELATED"/>
    <property type="match status" value="1"/>
</dbReference>
<evidence type="ECO:0008006" key="5">
    <source>
        <dbReference type="Google" id="ProtNLM"/>
    </source>
</evidence>
<dbReference type="AlphaFoldDB" id="A0AAV5UT46"/>
<sequence>LFQQVLTINENYNRRLQKMTMSSYCLSRSYQIKENIKIMHLLRKLAYPTILFNIPAFAFISMYTFLPHEERINVVRNISVAFFDLWISLYALSFGILTYNLEPRMQESVRRFYLAAYFLNSYDDFTGRIRKLTNFSPPPQIANETDIYFNMLSKDLHNHNQLKKHSALSTISVIEI</sequence>
<evidence type="ECO:0000256" key="2">
    <source>
        <dbReference type="SAM" id="Phobius"/>
    </source>
</evidence>
<dbReference type="EMBL" id="BTSY01000001">
    <property type="protein sequence ID" value="GMT10372.1"/>
    <property type="molecule type" value="Genomic_DNA"/>
</dbReference>
<dbReference type="PANTHER" id="PTHR47521:SF7">
    <property type="entry name" value="SERPENTINE RECEPTOR CLASS EPSILON-6"/>
    <property type="match status" value="1"/>
</dbReference>
<keyword evidence="2" id="KW-0472">Membrane</keyword>
<reference evidence="3" key="1">
    <citation type="submission" date="2023-10" db="EMBL/GenBank/DDBJ databases">
        <title>Genome assembly of Pristionchus species.</title>
        <authorList>
            <person name="Yoshida K."/>
            <person name="Sommer R.J."/>
        </authorList>
    </citation>
    <scope>NUCLEOTIDE SEQUENCE</scope>
    <source>
        <strain evidence="3">RS5133</strain>
    </source>
</reference>
<dbReference type="InterPro" id="IPR004151">
    <property type="entry name" value="7TM_GPCR_serpentine_rcpt_Sre"/>
</dbReference>
<protein>
    <recommendedName>
        <fullName evidence="5">G protein-coupled receptor</fullName>
    </recommendedName>
</protein>
<feature type="transmembrane region" description="Helical" evidence="2">
    <location>
        <begin position="45"/>
        <end position="66"/>
    </location>
</feature>
<dbReference type="Pfam" id="PF03125">
    <property type="entry name" value="Sre"/>
    <property type="match status" value="1"/>
</dbReference>
<dbReference type="InterPro" id="IPR052860">
    <property type="entry name" value="NRL-GPCR1"/>
</dbReference>
<evidence type="ECO:0000313" key="4">
    <source>
        <dbReference type="Proteomes" id="UP001432322"/>
    </source>
</evidence>
<accession>A0AAV5UT46</accession>
<evidence type="ECO:0000256" key="1">
    <source>
        <dbReference type="ARBA" id="ARBA00006803"/>
    </source>
</evidence>
<dbReference type="Proteomes" id="UP001432322">
    <property type="component" value="Unassembled WGS sequence"/>
</dbReference>
<comment type="caution">
    <text evidence="3">The sequence shown here is derived from an EMBL/GenBank/DDBJ whole genome shotgun (WGS) entry which is preliminary data.</text>
</comment>
<keyword evidence="2" id="KW-0812">Transmembrane</keyword>
<gene>
    <name evidence="3" type="ORF">PFISCL1PPCAC_1669</name>
</gene>
<dbReference type="GO" id="GO:0007606">
    <property type="term" value="P:sensory perception of chemical stimulus"/>
    <property type="evidence" value="ECO:0007669"/>
    <property type="project" value="InterPro"/>
</dbReference>
<evidence type="ECO:0000313" key="3">
    <source>
        <dbReference type="EMBL" id="GMT10372.1"/>
    </source>
</evidence>
<organism evidence="3 4">
    <name type="scientific">Pristionchus fissidentatus</name>
    <dbReference type="NCBI Taxonomy" id="1538716"/>
    <lineage>
        <taxon>Eukaryota</taxon>
        <taxon>Metazoa</taxon>
        <taxon>Ecdysozoa</taxon>
        <taxon>Nematoda</taxon>
        <taxon>Chromadorea</taxon>
        <taxon>Rhabditida</taxon>
        <taxon>Rhabditina</taxon>
        <taxon>Diplogasteromorpha</taxon>
        <taxon>Diplogasteroidea</taxon>
        <taxon>Neodiplogasteridae</taxon>
        <taxon>Pristionchus</taxon>
    </lineage>
</organism>
<proteinExistence type="inferred from homology"/>
<keyword evidence="4" id="KW-1185">Reference proteome</keyword>
<feature type="non-terminal residue" evidence="3">
    <location>
        <position position="1"/>
    </location>
</feature>
<keyword evidence="2" id="KW-1133">Transmembrane helix</keyword>
<dbReference type="GO" id="GO:0016020">
    <property type="term" value="C:membrane"/>
    <property type="evidence" value="ECO:0007669"/>
    <property type="project" value="InterPro"/>
</dbReference>
<comment type="similarity">
    <text evidence="1">Belongs to the nematode receptor-like protein sre family.</text>
</comment>
<feature type="transmembrane region" description="Helical" evidence="2">
    <location>
        <begin position="78"/>
        <end position="101"/>
    </location>
</feature>
<name>A0AAV5UT46_9BILA</name>